<feature type="compositionally biased region" description="Basic and acidic residues" evidence="6">
    <location>
        <begin position="510"/>
        <end position="519"/>
    </location>
</feature>
<feature type="region of interest" description="Disordered" evidence="6">
    <location>
        <begin position="499"/>
        <end position="525"/>
    </location>
</feature>
<dbReference type="GO" id="GO:0001534">
    <property type="term" value="C:radial spoke"/>
    <property type="evidence" value="ECO:0007669"/>
    <property type="project" value="InterPro"/>
</dbReference>
<dbReference type="Proteomes" id="UP000735302">
    <property type="component" value="Unassembled WGS sequence"/>
</dbReference>
<keyword evidence="2" id="KW-0963">Cytoplasm</keyword>
<comment type="subcellular location">
    <subcellularLocation>
        <location evidence="1">Cytoplasm</location>
        <location evidence="1">Cytoskeleton</location>
        <location evidence="1">Cilium axoneme</location>
    </subcellularLocation>
</comment>
<reference evidence="7 8" key="1">
    <citation type="journal article" date="2021" name="Elife">
        <title>Chloroplast acquisition without the gene transfer in kleptoplastic sea slugs, Plakobranchus ocellatus.</title>
        <authorList>
            <person name="Maeda T."/>
            <person name="Takahashi S."/>
            <person name="Yoshida T."/>
            <person name="Shimamura S."/>
            <person name="Takaki Y."/>
            <person name="Nagai Y."/>
            <person name="Toyoda A."/>
            <person name="Suzuki Y."/>
            <person name="Arimoto A."/>
            <person name="Ishii H."/>
            <person name="Satoh N."/>
            <person name="Nishiyama T."/>
            <person name="Hasebe M."/>
            <person name="Maruyama T."/>
            <person name="Minagawa J."/>
            <person name="Obokata J."/>
            <person name="Shigenobu S."/>
        </authorList>
    </citation>
    <scope>NUCLEOTIDE SEQUENCE [LARGE SCALE GENOMIC DNA]</scope>
</reference>
<feature type="region of interest" description="Disordered" evidence="6">
    <location>
        <begin position="362"/>
        <end position="386"/>
    </location>
</feature>
<evidence type="ECO:0000256" key="4">
    <source>
        <dbReference type="ARBA" id="ARBA00023212"/>
    </source>
</evidence>
<feature type="region of interest" description="Disordered" evidence="6">
    <location>
        <begin position="708"/>
        <end position="750"/>
    </location>
</feature>
<feature type="compositionally biased region" description="Basic and acidic residues" evidence="6">
    <location>
        <begin position="77"/>
        <end position="87"/>
    </location>
</feature>
<evidence type="ECO:0000256" key="6">
    <source>
        <dbReference type="SAM" id="MobiDB-lite"/>
    </source>
</evidence>
<comment type="caution">
    <text evidence="7">The sequence shown here is derived from an EMBL/GenBank/DDBJ whole genome shotgun (WGS) entry which is preliminary data.</text>
</comment>
<feature type="compositionally biased region" description="Acidic residues" evidence="6">
    <location>
        <begin position="96"/>
        <end position="106"/>
    </location>
</feature>
<dbReference type="GO" id="GO:0035082">
    <property type="term" value="P:axoneme assembly"/>
    <property type="evidence" value="ECO:0007669"/>
    <property type="project" value="TreeGrafter"/>
</dbReference>
<evidence type="ECO:0000313" key="7">
    <source>
        <dbReference type="EMBL" id="GFO20566.1"/>
    </source>
</evidence>
<evidence type="ECO:0000256" key="1">
    <source>
        <dbReference type="ARBA" id="ARBA00004430"/>
    </source>
</evidence>
<keyword evidence="4" id="KW-0206">Cytoskeleton</keyword>
<dbReference type="GO" id="GO:0060294">
    <property type="term" value="P:cilium movement involved in cell motility"/>
    <property type="evidence" value="ECO:0007669"/>
    <property type="project" value="InterPro"/>
</dbReference>
<dbReference type="InterPro" id="IPR006802">
    <property type="entry name" value="Radial_spoke"/>
</dbReference>
<protein>
    <submittedName>
        <fullName evidence="7">Radial spoke head protein 4-like protein a</fullName>
    </submittedName>
</protein>
<feature type="region of interest" description="Disordered" evidence="6">
    <location>
        <begin position="673"/>
        <end position="693"/>
    </location>
</feature>
<feature type="compositionally biased region" description="Basic and acidic residues" evidence="6">
    <location>
        <begin position="708"/>
        <end position="718"/>
    </location>
</feature>
<evidence type="ECO:0000256" key="3">
    <source>
        <dbReference type="ARBA" id="ARBA00023069"/>
    </source>
</evidence>
<feature type="region of interest" description="Disordered" evidence="6">
    <location>
        <begin position="563"/>
        <end position="600"/>
    </location>
</feature>
<dbReference type="EMBL" id="BLXT01005178">
    <property type="protein sequence ID" value="GFO20566.1"/>
    <property type="molecule type" value="Genomic_DNA"/>
</dbReference>
<feature type="region of interest" description="Disordered" evidence="6">
    <location>
        <begin position="75"/>
        <end position="106"/>
    </location>
</feature>
<dbReference type="Pfam" id="PF04712">
    <property type="entry name" value="Radial_spoke"/>
    <property type="match status" value="1"/>
</dbReference>
<dbReference type="PANTHER" id="PTHR13159:SF0">
    <property type="entry name" value="RADIAL SPOKE HEAD 6 HOMOLOG A"/>
    <property type="match status" value="1"/>
</dbReference>
<evidence type="ECO:0000313" key="8">
    <source>
        <dbReference type="Proteomes" id="UP000735302"/>
    </source>
</evidence>
<feature type="compositionally biased region" description="Acidic residues" evidence="6">
    <location>
        <begin position="719"/>
        <end position="750"/>
    </location>
</feature>
<feature type="compositionally biased region" description="Acidic residues" evidence="6">
    <location>
        <begin position="566"/>
        <end position="592"/>
    </location>
</feature>
<evidence type="ECO:0000256" key="5">
    <source>
        <dbReference type="ARBA" id="ARBA00023273"/>
    </source>
</evidence>
<accession>A0AAV4BNG6</accession>
<name>A0AAV4BNG6_9GAST</name>
<dbReference type="PANTHER" id="PTHR13159">
    <property type="entry name" value="RADIAL SPOKEHEAD-RELATED"/>
    <property type="match status" value="1"/>
</dbReference>
<feature type="region of interest" description="Disordered" evidence="6">
    <location>
        <begin position="179"/>
        <end position="203"/>
    </location>
</feature>
<keyword evidence="5" id="KW-0966">Cell projection</keyword>
<gene>
    <name evidence="7" type="ORF">PoB_004707100</name>
</gene>
<keyword evidence="3" id="KW-0969">Cilium</keyword>
<dbReference type="CDD" id="cd22963">
    <property type="entry name" value="DD_CrRSP4-like"/>
    <property type="match status" value="1"/>
</dbReference>
<proteinExistence type="predicted"/>
<sequence length="750" mass="82893">MASMEKQIKGGTIQKCHEGSVGNEKYLVIPFGAGGSVDSGFALRSADLLWRIGIPQPAPRPDGRKLTLATMSPERNVMAREGDRFDQRQQTGNEAEGGDLQDEEEELDDVLHELNLNEAERAVLHAKLELLRASDESGISLYDHLAELLAEILTDSSPGQAVDNLERISQRLKVTRVTSAGSARSRTDGGIGPGLGSGIEMTPLPVERDPTFVGELAMLKRLKVTRVTSAGSARSRTDGGIGPGLGSGIEMTPLPVERDPTFVGELAMLKTIGRERMQTTRPYVPTDADLERLAILPDMMRQCHMFNMAGFGLPASDYARLALAMRELVFDWPLKSIRFWGKILGLNKDYYIVETEFQDGDYESEAGSDDGKIDGRKSGVASQQSDTLSKDISFAEGEVDIPPAYKPPVSIPSEESGTGTNAKVYFVCNEPGLTWTRLPHVTPAQIVAARQIRHYFTGHLDHVHATFPPFPGNEANYLRAQIARITSSTSVSPIGYFKFDEEGEEEEEHEESRDTCIRDEDFDGVSPRDLSDSGLGFWVHHSNYILPQGRTVWFNPVLARRRENEGAEDADGGEDEDDEDEEERKEPDEPEPEIPQPLLIPLSEDVDVGASPGWLTRLTSQFVPEHSPVAVISVTWPGAVTVAIDKGKFFENLYIGFGQKQLDSTFDPATPEEPQMEFPIGPEVTEKDDPTPGEEAAIKAALREQEEWELLRGKGRGENDEDDEEDDDDDEHDEGDDEDVEDYDDNDDDY</sequence>
<organism evidence="7 8">
    <name type="scientific">Plakobranchus ocellatus</name>
    <dbReference type="NCBI Taxonomy" id="259542"/>
    <lineage>
        <taxon>Eukaryota</taxon>
        <taxon>Metazoa</taxon>
        <taxon>Spiralia</taxon>
        <taxon>Lophotrochozoa</taxon>
        <taxon>Mollusca</taxon>
        <taxon>Gastropoda</taxon>
        <taxon>Heterobranchia</taxon>
        <taxon>Euthyneura</taxon>
        <taxon>Panpulmonata</taxon>
        <taxon>Sacoglossa</taxon>
        <taxon>Placobranchoidea</taxon>
        <taxon>Plakobranchidae</taxon>
        <taxon>Plakobranchus</taxon>
    </lineage>
</organism>
<keyword evidence="8" id="KW-1185">Reference proteome</keyword>
<dbReference type="AlphaFoldDB" id="A0AAV4BNG6"/>
<evidence type="ECO:0000256" key="2">
    <source>
        <dbReference type="ARBA" id="ARBA00022490"/>
    </source>
</evidence>